<comment type="caution">
    <text evidence="3">The sequence shown here is derived from an EMBL/GenBank/DDBJ whole genome shotgun (WGS) entry which is preliminary data.</text>
</comment>
<feature type="region of interest" description="Disordered" evidence="1">
    <location>
        <begin position="1"/>
        <end position="33"/>
    </location>
</feature>
<dbReference type="EMBL" id="JAYGHX010000006">
    <property type="protein sequence ID" value="MEA5391763.1"/>
    <property type="molecule type" value="Genomic_DNA"/>
</dbReference>
<organism evidence="3 4">
    <name type="scientific">Cyanobium gracile UHCC 0139</name>
    <dbReference type="NCBI Taxonomy" id="3110308"/>
    <lineage>
        <taxon>Bacteria</taxon>
        <taxon>Bacillati</taxon>
        <taxon>Cyanobacteriota</taxon>
        <taxon>Cyanophyceae</taxon>
        <taxon>Synechococcales</taxon>
        <taxon>Prochlorococcaceae</taxon>
        <taxon>Cyanobium</taxon>
    </lineage>
</organism>
<keyword evidence="2" id="KW-1133">Transmembrane helix</keyword>
<evidence type="ECO:0000256" key="1">
    <source>
        <dbReference type="SAM" id="MobiDB-lite"/>
    </source>
</evidence>
<dbReference type="InterPro" id="IPR021262">
    <property type="entry name" value="DUF2839"/>
</dbReference>
<gene>
    <name evidence="3" type="ORF">VB738_10900</name>
</gene>
<feature type="compositionally biased region" description="Basic and acidic residues" evidence="1">
    <location>
        <begin position="1"/>
        <end position="19"/>
    </location>
</feature>
<evidence type="ECO:0000256" key="2">
    <source>
        <dbReference type="SAM" id="Phobius"/>
    </source>
</evidence>
<name>A0ABU5RVG9_9CYAN</name>
<dbReference type="Proteomes" id="UP001304461">
    <property type="component" value="Unassembled WGS sequence"/>
</dbReference>
<keyword evidence="2" id="KW-0472">Membrane</keyword>
<evidence type="ECO:0000313" key="3">
    <source>
        <dbReference type="EMBL" id="MEA5391763.1"/>
    </source>
</evidence>
<keyword evidence="4" id="KW-1185">Reference proteome</keyword>
<proteinExistence type="predicted"/>
<reference evidence="3 4" key="1">
    <citation type="submission" date="2023-12" db="EMBL/GenBank/DDBJ databases">
        <title>Baltic Sea Cyanobacteria.</title>
        <authorList>
            <person name="Delbaje E."/>
            <person name="Fewer D.P."/>
            <person name="Shishido T.K."/>
        </authorList>
    </citation>
    <scope>NUCLEOTIDE SEQUENCE [LARGE SCALE GENOMIC DNA]</scope>
    <source>
        <strain evidence="3 4">UHCC 0139</strain>
    </source>
</reference>
<dbReference type="Pfam" id="PF10999">
    <property type="entry name" value="DUF2839"/>
    <property type="match status" value="1"/>
</dbReference>
<dbReference type="RefSeq" id="WP_323305753.1">
    <property type="nucleotide sequence ID" value="NZ_JAYGHX010000006.1"/>
</dbReference>
<feature type="transmembrane region" description="Helical" evidence="2">
    <location>
        <begin position="54"/>
        <end position="80"/>
    </location>
</feature>
<sequence length="83" mass="9087">MGEAKRRAEQGLPPRDKPRANKSKSVDTSPRIAPWLPLTRDQASRFVAITTKGAWIGIGALALFWVTVRFIGPAAGWWTLADG</sequence>
<evidence type="ECO:0000313" key="4">
    <source>
        <dbReference type="Proteomes" id="UP001304461"/>
    </source>
</evidence>
<protein>
    <submittedName>
        <fullName evidence="3">DUF2839 domain-containing protein</fullName>
    </submittedName>
</protein>
<accession>A0ABU5RVG9</accession>
<keyword evidence="2" id="KW-0812">Transmembrane</keyword>